<evidence type="ECO:0000313" key="2">
    <source>
        <dbReference type="EMBL" id="KAF9748161.1"/>
    </source>
</evidence>
<dbReference type="Proteomes" id="UP000616885">
    <property type="component" value="Unassembled WGS sequence"/>
</dbReference>
<keyword evidence="1" id="KW-0175">Coiled coil</keyword>
<protein>
    <submittedName>
        <fullName evidence="2">Uncharacterized protein</fullName>
    </submittedName>
</protein>
<name>A0A8H7K6V8_BIOOC</name>
<evidence type="ECO:0000313" key="3">
    <source>
        <dbReference type="Proteomes" id="UP000616885"/>
    </source>
</evidence>
<proteinExistence type="predicted"/>
<feature type="coiled-coil region" evidence="1">
    <location>
        <begin position="5"/>
        <end position="32"/>
    </location>
</feature>
<evidence type="ECO:0000256" key="1">
    <source>
        <dbReference type="SAM" id="Coils"/>
    </source>
</evidence>
<accession>A0A8H7K6V8</accession>
<dbReference type="EMBL" id="JADCTT010000009">
    <property type="protein sequence ID" value="KAF9748161.1"/>
    <property type="molecule type" value="Genomic_DNA"/>
</dbReference>
<comment type="caution">
    <text evidence="2">The sequence shown here is derived from an EMBL/GenBank/DDBJ whole genome shotgun (WGS) entry which is preliminary data.</text>
</comment>
<gene>
    <name evidence="2" type="ORF">IM811_017666</name>
</gene>
<dbReference type="AlphaFoldDB" id="A0A8H7K6V8"/>
<organism evidence="2 3">
    <name type="scientific">Bionectria ochroleuca</name>
    <name type="common">Gliocladium roseum</name>
    <dbReference type="NCBI Taxonomy" id="29856"/>
    <lineage>
        <taxon>Eukaryota</taxon>
        <taxon>Fungi</taxon>
        <taxon>Dikarya</taxon>
        <taxon>Ascomycota</taxon>
        <taxon>Pezizomycotina</taxon>
        <taxon>Sordariomycetes</taxon>
        <taxon>Hypocreomycetidae</taxon>
        <taxon>Hypocreales</taxon>
        <taxon>Bionectriaceae</taxon>
        <taxon>Clonostachys</taxon>
    </lineage>
</organism>
<reference evidence="2" key="1">
    <citation type="submission" date="2020-10" db="EMBL/GenBank/DDBJ databases">
        <title>High-Quality Genome Resource of Clonostachys rosea strain S41 by Oxford Nanopore Long-Read Sequencing.</title>
        <authorList>
            <person name="Wang H."/>
        </authorList>
    </citation>
    <scope>NUCLEOTIDE SEQUENCE</scope>
    <source>
        <strain evidence="2">S41</strain>
    </source>
</reference>
<sequence>MLSRKRAAEIRIMELQESLQEINTRMINHTKAKSAERRRFEETWNGQSFRWRASFAGQEFYTNWMNVDSEIATQLHQLEAEIDEKKYQVEDALRELRKCGGWHSRYA</sequence>